<dbReference type="EMBL" id="CACVBM020000888">
    <property type="protein sequence ID" value="CAA7024464.1"/>
    <property type="molecule type" value="Genomic_DNA"/>
</dbReference>
<dbReference type="AlphaFoldDB" id="A0A6D2ICX9"/>
<accession>A0A6D2ICX9</accession>
<gene>
    <name evidence="1" type="ORF">MERR_LOCUS11699</name>
</gene>
<comment type="caution">
    <text evidence="1">The sequence shown here is derived from an EMBL/GenBank/DDBJ whole genome shotgun (WGS) entry which is preliminary data.</text>
</comment>
<organism evidence="1 2">
    <name type="scientific">Microthlaspi erraticum</name>
    <dbReference type="NCBI Taxonomy" id="1685480"/>
    <lineage>
        <taxon>Eukaryota</taxon>
        <taxon>Viridiplantae</taxon>
        <taxon>Streptophyta</taxon>
        <taxon>Embryophyta</taxon>
        <taxon>Tracheophyta</taxon>
        <taxon>Spermatophyta</taxon>
        <taxon>Magnoliopsida</taxon>
        <taxon>eudicotyledons</taxon>
        <taxon>Gunneridae</taxon>
        <taxon>Pentapetalae</taxon>
        <taxon>rosids</taxon>
        <taxon>malvids</taxon>
        <taxon>Brassicales</taxon>
        <taxon>Brassicaceae</taxon>
        <taxon>Coluteocarpeae</taxon>
        <taxon>Microthlaspi</taxon>
    </lineage>
</organism>
<name>A0A6D2ICX9_9BRAS</name>
<protein>
    <submittedName>
        <fullName evidence="1">Uncharacterized protein</fullName>
    </submittedName>
</protein>
<evidence type="ECO:0000313" key="2">
    <source>
        <dbReference type="Proteomes" id="UP000467841"/>
    </source>
</evidence>
<evidence type="ECO:0000313" key="1">
    <source>
        <dbReference type="EMBL" id="CAA7024464.1"/>
    </source>
</evidence>
<keyword evidence="2" id="KW-1185">Reference proteome</keyword>
<reference evidence="1" key="1">
    <citation type="submission" date="2020-01" db="EMBL/GenBank/DDBJ databases">
        <authorList>
            <person name="Mishra B."/>
        </authorList>
    </citation>
    <scope>NUCLEOTIDE SEQUENCE [LARGE SCALE GENOMIC DNA]</scope>
</reference>
<sequence>MASRRLFKSFSAAIKAHNAFSRPSPQSRAFSAAAYFSSTAFPNSFLFRPNSYIGVSGNGITSVTQAAALGQLLPHSFHFPSPRRFSAKVRGRLHVDSQFIPLLTRMEIIIVCLLQSSLYDVHWYRIS</sequence>
<proteinExistence type="predicted"/>
<dbReference type="Proteomes" id="UP000467841">
    <property type="component" value="Unassembled WGS sequence"/>
</dbReference>